<evidence type="ECO:0000313" key="1">
    <source>
        <dbReference type="EMBL" id="CAG8791641.1"/>
    </source>
</evidence>
<dbReference type="EMBL" id="CAJVQC010052496">
    <property type="protein sequence ID" value="CAG8791641.1"/>
    <property type="molecule type" value="Genomic_DNA"/>
</dbReference>
<evidence type="ECO:0000313" key="2">
    <source>
        <dbReference type="Proteomes" id="UP000789920"/>
    </source>
</evidence>
<protein>
    <submittedName>
        <fullName evidence="1">5465_t:CDS:1</fullName>
    </submittedName>
</protein>
<reference evidence="1" key="1">
    <citation type="submission" date="2021-06" db="EMBL/GenBank/DDBJ databases">
        <authorList>
            <person name="Kallberg Y."/>
            <person name="Tangrot J."/>
            <person name="Rosling A."/>
        </authorList>
    </citation>
    <scope>NUCLEOTIDE SEQUENCE</scope>
    <source>
        <strain evidence="1">MA461A</strain>
    </source>
</reference>
<name>A0ACA9RFZ1_9GLOM</name>
<feature type="non-terminal residue" evidence="1">
    <location>
        <position position="1"/>
    </location>
</feature>
<gene>
    <name evidence="1" type="ORF">RPERSI_LOCUS19264</name>
</gene>
<feature type="non-terminal residue" evidence="1">
    <location>
        <position position="62"/>
    </location>
</feature>
<accession>A0ACA9RFZ1</accession>
<organism evidence="1 2">
    <name type="scientific">Racocetra persica</name>
    <dbReference type="NCBI Taxonomy" id="160502"/>
    <lineage>
        <taxon>Eukaryota</taxon>
        <taxon>Fungi</taxon>
        <taxon>Fungi incertae sedis</taxon>
        <taxon>Mucoromycota</taxon>
        <taxon>Glomeromycotina</taxon>
        <taxon>Glomeromycetes</taxon>
        <taxon>Diversisporales</taxon>
        <taxon>Gigasporaceae</taxon>
        <taxon>Racocetra</taxon>
    </lineage>
</organism>
<dbReference type="Proteomes" id="UP000789920">
    <property type="component" value="Unassembled WGS sequence"/>
</dbReference>
<proteinExistence type="predicted"/>
<keyword evidence="2" id="KW-1185">Reference proteome</keyword>
<sequence length="62" mass="7381">KNMENQTTLTSTACQCYYNIFLEEKPLYKGDLKTISSSTPVSEEQRQKLEEKYLCQTYYNRE</sequence>
<comment type="caution">
    <text evidence="1">The sequence shown here is derived from an EMBL/GenBank/DDBJ whole genome shotgun (WGS) entry which is preliminary data.</text>
</comment>